<feature type="domain" description="Carrier" evidence="7">
    <location>
        <begin position="788"/>
        <end position="862"/>
    </location>
</feature>
<protein>
    <submittedName>
        <fullName evidence="9">Type I polyketide synthase</fullName>
    </submittedName>
</protein>
<dbReference type="Gene3D" id="3.40.366.10">
    <property type="entry name" value="Malonyl-Coenzyme A Acyl Carrier Protein, domain 2"/>
    <property type="match status" value="1"/>
</dbReference>
<evidence type="ECO:0000256" key="1">
    <source>
        <dbReference type="ARBA" id="ARBA00001957"/>
    </source>
</evidence>
<dbReference type="InterPro" id="IPR032821">
    <property type="entry name" value="PKS_assoc"/>
</dbReference>
<dbReference type="InterPro" id="IPR057326">
    <property type="entry name" value="KR_dom"/>
</dbReference>
<dbReference type="PROSITE" id="PS00098">
    <property type="entry name" value="THIOLASE_1"/>
    <property type="match status" value="1"/>
</dbReference>
<dbReference type="SUPFAM" id="SSF53901">
    <property type="entry name" value="Thiolase-like"/>
    <property type="match status" value="1"/>
</dbReference>
<evidence type="ECO:0000313" key="9">
    <source>
        <dbReference type="EMBL" id="MBM7086347.1"/>
    </source>
</evidence>
<dbReference type="PROSITE" id="PS00606">
    <property type="entry name" value="KS3_1"/>
    <property type="match status" value="1"/>
</dbReference>
<dbReference type="SMART" id="SM00827">
    <property type="entry name" value="PKS_AT"/>
    <property type="match status" value="1"/>
</dbReference>
<evidence type="ECO:0000256" key="5">
    <source>
        <dbReference type="ARBA" id="ARBA00023315"/>
    </source>
</evidence>
<feature type="domain" description="Ketosynthase family 3 (KS3)" evidence="8">
    <location>
        <begin position="878"/>
        <end position="1320"/>
    </location>
</feature>
<dbReference type="InterPro" id="IPR036736">
    <property type="entry name" value="ACP-like_sf"/>
</dbReference>
<dbReference type="SUPFAM" id="SSF55048">
    <property type="entry name" value="Probable ACP-binding domain of malonyl-CoA ACP transacylase"/>
    <property type="match status" value="1"/>
</dbReference>
<dbReference type="InterPro" id="IPR016035">
    <property type="entry name" value="Acyl_Trfase/lysoPLipase"/>
</dbReference>
<dbReference type="InterPro" id="IPR036291">
    <property type="entry name" value="NAD(P)-bd_dom_sf"/>
</dbReference>
<keyword evidence="2" id="KW-0596">Phosphopantetheine</keyword>
<dbReference type="Pfam" id="PF00975">
    <property type="entry name" value="Thioesterase"/>
    <property type="match status" value="1"/>
</dbReference>
<keyword evidence="4" id="KW-0808">Transferase</keyword>
<gene>
    <name evidence="9" type="ORF">JQN84_27845</name>
</gene>
<evidence type="ECO:0000259" key="7">
    <source>
        <dbReference type="PROSITE" id="PS50075"/>
    </source>
</evidence>
<dbReference type="InterPro" id="IPR014043">
    <property type="entry name" value="Acyl_transferase_dom"/>
</dbReference>
<dbReference type="SMART" id="SM00822">
    <property type="entry name" value="PKS_KR"/>
    <property type="match status" value="1"/>
</dbReference>
<dbReference type="Gene3D" id="3.30.70.3290">
    <property type="match status" value="1"/>
</dbReference>
<dbReference type="SMART" id="SM00825">
    <property type="entry name" value="PKS_KS"/>
    <property type="match status" value="1"/>
</dbReference>
<dbReference type="InterPro" id="IPR013968">
    <property type="entry name" value="PKS_KR"/>
</dbReference>
<dbReference type="Pfam" id="PF08659">
    <property type="entry name" value="KR"/>
    <property type="match status" value="1"/>
</dbReference>
<feature type="region of interest" description="Disordered" evidence="6">
    <location>
        <begin position="43"/>
        <end position="62"/>
    </location>
</feature>
<dbReference type="EMBL" id="JAFEUO010000009">
    <property type="protein sequence ID" value="MBM7086347.1"/>
    <property type="molecule type" value="Genomic_DNA"/>
</dbReference>
<dbReference type="InterPro" id="IPR016039">
    <property type="entry name" value="Thiolase-like"/>
</dbReference>
<dbReference type="InterPro" id="IPR025110">
    <property type="entry name" value="AMP-bd_C"/>
</dbReference>
<evidence type="ECO:0000256" key="3">
    <source>
        <dbReference type="ARBA" id="ARBA00022553"/>
    </source>
</evidence>
<dbReference type="Pfam" id="PF13193">
    <property type="entry name" value="AMP-binding_C"/>
    <property type="match status" value="1"/>
</dbReference>
<dbReference type="InterPro" id="IPR020615">
    <property type="entry name" value="Thiolase_acyl_enz_int_AS"/>
</dbReference>
<dbReference type="InterPro" id="IPR006162">
    <property type="entry name" value="Ppantetheine_attach_site"/>
</dbReference>
<dbReference type="PANTHER" id="PTHR43775:SF51">
    <property type="entry name" value="INACTIVE PHENOLPHTHIOCEROL SYNTHESIS POLYKETIDE SYNTHASE TYPE I PKS1-RELATED"/>
    <property type="match status" value="1"/>
</dbReference>
<feature type="compositionally biased region" description="Basic and acidic residues" evidence="6">
    <location>
        <begin position="44"/>
        <end position="62"/>
    </location>
</feature>
<dbReference type="SUPFAM" id="SSF47336">
    <property type="entry name" value="ACP-like"/>
    <property type="match status" value="2"/>
</dbReference>
<dbReference type="InterPro" id="IPR018201">
    <property type="entry name" value="Ketoacyl_synth_AS"/>
</dbReference>
<dbReference type="Gene3D" id="3.40.47.10">
    <property type="match status" value="1"/>
</dbReference>
<feature type="compositionally biased region" description="Low complexity" evidence="6">
    <location>
        <begin position="2415"/>
        <end position="2424"/>
    </location>
</feature>
<dbReference type="InterPro" id="IPR001227">
    <property type="entry name" value="Ac_transferase_dom_sf"/>
</dbReference>
<dbReference type="RefSeq" id="WP_204961531.1">
    <property type="nucleotide sequence ID" value="NZ_JAFEUO010000009.1"/>
</dbReference>
<dbReference type="InterPro" id="IPR045851">
    <property type="entry name" value="AMP-bd_C_sf"/>
</dbReference>
<dbReference type="InterPro" id="IPR020841">
    <property type="entry name" value="PKS_Beta-ketoAc_synthase_dom"/>
</dbReference>
<comment type="caution">
    <text evidence="9">The sequence shown here is derived from an EMBL/GenBank/DDBJ whole genome shotgun (WGS) entry which is preliminary data.</text>
</comment>
<dbReference type="PROSITE" id="PS52004">
    <property type="entry name" value="KS3_2"/>
    <property type="match status" value="1"/>
</dbReference>
<dbReference type="Proteomes" id="UP000809587">
    <property type="component" value="Unassembled WGS sequence"/>
</dbReference>
<dbReference type="PANTHER" id="PTHR43775">
    <property type="entry name" value="FATTY ACID SYNTHASE"/>
    <property type="match status" value="1"/>
</dbReference>
<dbReference type="InterPro" id="IPR050091">
    <property type="entry name" value="PKS_NRPS_Biosynth_Enz"/>
</dbReference>
<dbReference type="SUPFAM" id="SSF56801">
    <property type="entry name" value="Acetyl-CoA synthetase-like"/>
    <property type="match status" value="1"/>
</dbReference>
<sequence>MRRDDVALRLFAFPHAGGGPQSFAEWPAGLPADVEVVSFALPDRGQRRTPADQRHPAGVTDHRSYTDRARLVDDLVTLVDRLDDGAPFAFFGHSFGALVAFEVCRRLAERGLRVPRLLMLSAHRAPHLPPARPTVDLPDDDLVHLVRQWGLVPADLLADPDLLALMLPPLRADLALDEAAVAPAGALPEEISCVVYAGTDDPTVTAAELAGWSTDLGRTPDLRTFAGGHFFTLGERAPLLADITDRLDAVRAAVGPSVVLAGPPYPPPAESVWQRFEARVDATPDALALLETPRRWTYRELRDHATAVAGALAARGVGAGDVVGLLLPHTAEYPVALLACFGLGSPACLLEQNWPGTLLAQFLASAQVRMVVTTPQLAATVPTEYPTLVLDATPAPGPVPVLGRAAPDDIALISMTSGTSGTPKAVLNTHLGCLYCFDAREARYPYTAGSRDGLHVFLAWECLRPLLSGRPAVIIPDDHIVDPVRLLATLHEQRITRIVVTPSLFEGLLDHPLTGPAVARDLAHMEIVFLMGEVVPTRIVDKAVALMPPGVRLVNAYSTWESLDVSYADLVPARDGPVSPFAPVGRLLDGSAAVLLDDTGRPVPRGGVGELLVAGPGVATGYLDDPAKTAERFVAAPDVFAGTPFATSTFYRTGDRARLRPDGEWEVLGRTGDVVKVRGFKVSLRTVEHVLAEEDGVARVVVRPVPDRRTGQPAELVAYVQGATGEPTPTVLARLRRRAARELPEYARPRHLVGLAAMPVSGGDARKLDLTALPPPPAAPVPEETAADPLNSVERRIAAAWREVLGSTPGIDDSFFAVGGDSLSAARLSGVLASRFGIALPVVDIFQAPTLRMMAARCAGGTGVAERTRRARTTGSGETRIAVVGMAGRFPGADDIDTFWANLCAATDSLTVLTPQQLRHKGVAEEVLGHPGWVPAAQLVDGADTFDAAFWGIGQREAVLMDPQHRVFIETAWTALEQAGYARRDNPYRERTGVFAACGIDGYLIHHLRGGGLTEPLDPVGVFLTEIGNEKDYIATRVAYLLDLGGPAVTVTSACSSALVAVAQAAQSIATGQCDMAVAGASALTFPNFGYRYEEGLVGSVDGVVRPFDAAASGTLFGDAVGAVVLKRLDVALADGDPVWAVLTGYGVSNDGRMKAGYTAPSAQAQARCISDAIAMAGVTSDQISYVECHATATHVGDAIELAGLRAAFEEHRDGAEPVTGSCAIGSVKGNIGHANCAAGITGLIKTVLSLHHRTLVPTVHHDTLNPKLVDLVDTHGSPFTVRTTLGPWTVVDPERQLPRRAGVSSFGIGGTNAHVILEEFVGADAVGPTAERASGDDALRYAPQLATVSARDEESFPRQAAAVAAHLAEVSDGDLAAATRALHLTRESHPWRAAVVIDRPTAAAALGTAVPRHGGRPATVAFCFSGQGSQRAATARSLGRGRVDGGRFRRLFDEACAHLAGHLDVDPGELILGADERSVRRPLTTQCGLFAVGYALARTLVDVGVVPVAVAGHSIGEYAAAAVSGLLDLDEAAELVAVRATATERLAPGPQGAGGMLGVHGDEQRLAHWLSGRTDLWLAAENAPGRTVLSGPSTVLRAAAAELSDIGFSCRALPVSHAFHSGLMAPVADRLAEAAGRFAPRVPAVPVVSNVTGAWFDAGYRPGEYWAEHALAPVRWRGSVDTLLRWEPDILVEIGPGTVLTTLSAKCLAAHPDTAARTLATLADPADDETGLLSALGQLWCHGVDLDFAALHDGAPAVPPAVRRALPTYRFAPTSHWTRPEASVYVDPLPTPTGAGAGPLTRFADRPAGRVRLYCFPYAGGTPDMFRSWAHTAPDWLDVVAVDPTAADLAARIEADAGDAPVAFCGLSSGASHVVDLLTGDLAHWAADGRVDAVCVVGRAPLTAPQPGDELPVEGYLLAPDELRADPRWQAEVLPRLHEDLARDARHAARVAVRGRRLDCPVQVHHGSTDVSFPAGAADGWADITTSPIVETRGHEGGHDFMVRHRADVLAGLVAFLDRLVPSSSGGRLYDIRWLPVGAVRPATVPDLPRAELGRPETAALLTAALTGPEAVAVLHCPTTHDGGAALLSVLRHLAGVEARGRLVLVLPVDRYGGLAAAMSRCLPHEEAGLTVLRYHTDEATPELPAGLTEPDLRAHDGVLLAPRRIPIDQPDLPAGTLGATGGNVLLVGGTGGIGGAVTDWLLHHQRVTPDRVVVTGRTDPGTLRPGVRFARVDLTTGDGLADLGRLGGFAGVVHLAGALDDGLVRHLDPGRLPAVLAPKLAWDRLVEWARVAGTRWMVAFSSTSALFGAAGQANYAAANGWLDAAVTWATPAAGPAVASVAWGTWGEVGMAAGNARALAAARSAGETPLPTGAALRLFGQVVGGLLAGTTTGLHLAAYDLGEQAPQDRPPDRAGPVAAAAGGPPTADHIRDFLGAYVHRWDESQRLSDLGLDSLDFARLRGDFARRFGRDVPLADIARQGQRLGELYELLTGR</sequence>
<dbReference type="Pfam" id="PF00501">
    <property type="entry name" value="AMP-binding"/>
    <property type="match status" value="1"/>
</dbReference>
<dbReference type="InterPro" id="IPR009081">
    <property type="entry name" value="PP-bd_ACP"/>
</dbReference>
<evidence type="ECO:0000259" key="8">
    <source>
        <dbReference type="PROSITE" id="PS52004"/>
    </source>
</evidence>
<dbReference type="InterPro" id="IPR014030">
    <property type="entry name" value="Ketoacyl_synth_N"/>
</dbReference>
<dbReference type="InterPro" id="IPR029058">
    <property type="entry name" value="AB_hydrolase_fold"/>
</dbReference>
<organism evidence="9 10">
    <name type="scientific">Micromonospora humidisoli</name>
    <dbReference type="NCBI Taxonomy" id="2807622"/>
    <lineage>
        <taxon>Bacteria</taxon>
        <taxon>Bacillati</taxon>
        <taxon>Actinomycetota</taxon>
        <taxon>Actinomycetes</taxon>
        <taxon>Micromonosporales</taxon>
        <taxon>Micromonosporaceae</taxon>
        <taxon>Micromonospora</taxon>
    </lineage>
</organism>
<dbReference type="Pfam" id="PF00109">
    <property type="entry name" value="ketoacyl-synt"/>
    <property type="match status" value="1"/>
</dbReference>
<dbReference type="Gene3D" id="3.40.50.1820">
    <property type="entry name" value="alpha/beta hydrolase"/>
    <property type="match status" value="2"/>
</dbReference>
<name>A0ABS2JIJ2_9ACTN</name>
<keyword evidence="10" id="KW-1185">Reference proteome</keyword>
<evidence type="ECO:0000313" key="10">
    <source>
        <dbReference type="Proteomes" id="UP000809587"/>
    </source>
</evidence>
<accession>A0ABS2JIJ2</accession>
<dbReference type="Pfam" id="PF00698">
    <property type="entry name" value="Acyl_transf_1"/>
    <property type="match status" value="1"/>
</dbReference>
<dbReference type="InterPro" id="IPR000873">
    <property type="entry name" value="AMP-dep_synth/lig_dom"/>
</dbReference>
<dbReference type="Gene3D" id="3.40.50.12780">
    <property type="entry name" value="N-terminal domain of ligase-like"/>
    <property type="match status" value="1"/>
</dbReference>
<dbReference type="InterPro" id="IPR001031">
    <property type="entry name" value="Thioesterase"/>
</dbReference>
<dbReference type="SUPFAM" id="SSF53474">
    <property type="entry name" value="alpha/beta-Hydrolases"/>
    <property type="match status" value="2"/>
</dbReference>
<dbReference type="CDD" id="cd00833">
    <property type="entry name" value="PKS"/>
    <property type="match status" value="1"/>
</dbReference>
<dbReference type="InterPro" id="IPR042099">
    <property type="entry name" value="ANL_N_sf"/>
</dbReference>
<dbReference type="InterPro" id="IPR016036">
    <property type="entry name" value="Malonyl_transacylase_ACP-bd"/>
</dbReference>
<dbReference type="SMART" id="SM00823">
    <property type="entry name" value="PKS_PP"/>
    <property type="match status" value="2"/>
</dbReference>
<keyword evidence="5" id="KW-0012">Acyltransferase</keyword>
<evidence type="ECO:0000256" key="6">
    <source>
        <dbReference type="SAM" id="MobiDB-lite"/>
    </source>
</evidence>
<dbReference type="Pfam" id="PF00550">
    <property type="entry name" value="PP-binding"/>
    <property type="match status" value="2"/>
</dbReference>
<dbReference type="Pfam" id="PF16197">
    <property type="entry name" value="KAsynt_C_assoc"/>
    <property type="match status" value="1"/>
</dbReference>
<evidence type="ECO:0000256" key="4">
    <source>
        <dbReference type="ARBA" id="ARBA00022679"/>
    </source>
</evidence>
<dbReference type="PROSITE" id="PS00012">
    <property type="entry name" value="PHOSPHOPANTETHEINE"/>
    <property type="match status" value="1"/>
</dbReference>
<reference evidence="9 10" key="1">
    <citation type="submission" date="2021-02" db="EMBL/GenBank/DDBJ databases">
        <authorList>
            <person name="Lee D.-H."/>
        </authorList>
    </citation>
    <scope>NUCLEOTIDE SEQUENCE [LARGE SCALE GENOMIC DNA]</scope>
    <source>
        <strain evidence="9 10">MMS20-R2-29</strain>
    </source>
</reference>
<proteinExistence type="predicted"/>
<dbReference type="InterPro" id="IPR014031">
    <property type="entry name" value="Ketoacyl_synth_C"/>
</dbReference>
<dbReference type="Pfam" id="PF02801">
    <property type="entry name" value="Ketoacyl-synt_C"/>
    <property type="match status" value="1"/>
</dbReference>
<dbReference type="Gene3D" id="1.10.1200.10">
    <property type="entry name" value="ACP-like"/>
    <property type="match status" value="2"/>
</dbReference>
<dbReference type="Gene3D" id="3.30.300.30">
    <property type="match status" value="1"/>
</dbReference>
<dbReference type="InterPro" id="IPR020845">
    <property type="entry name" value="AMP-binding_CS"/>
</dbReference>
<dbReference type="Gene3D" id="3.40.50.720">
    <property type="entry name" value="NAD(P)-binding Rossmann-like Domain"/>
    <property type="match status" value="1"/>
</dbReference>
<dbReference type="InterPro" id="IPR020806">
    <property type="entry name" value="PKS_PP-bd"/>
</dbReference>
<dbReference type="PROSITE" id="PS00455">
    <property type="entry name" value="AMP_BINDING"/>
    <property type="match status" value="1"/>
</dbReference>
<comment type="cofactor">
    <cofactor evidence="1">
        <name>pantetheine 4'-phosphate</name>
        <dbReference type="ChEBI" id="CHEBI:47942"/>
    </cofactor>
</comment>
<dbReference type="SUPFAM" id="SSF51735">
    <property type="entry name" value="NAD(P)-binding Rossmann-fold domains"/>
    <property type="match status" value="1"/>
</dbReference>
<feature type="region of interest" description="Disordered" evidence="6">
    <location>
        <begin position="2405"/>
        <end position="2424"/>
    </location>
</feature>
<evidence type="ECO:0000256" key="2">
    <source>
        <dbReference type="ARBA" id="ARBA00022450"/>
    </source>
</evidence>
<dbReference type="SUPFAM" id="SSF52151">
    <property type="entry name" value="FabD/lysophospholipase-like"/>
    <property type="match status" value="1"/>
</dbReference>
<dbReference type="PROSITE" id="PS50075">
    <property type="entry name" value="CARRIER"/>
    <property type="match status" value="1"/>
</dbReference>
<keyword evidence="3" id="KW-0597">Phosphoprotein</keyword>